<gene>
    <name evidence="4" type="ORF">ATJ97_0285</name>
</gene>
<keyword evidence="2" id="KW-1133">Transmembrane helix</keyword>
<evidence type="ECO:0000256" key="2">
    <source>
        <dbReference type="SAM" id="Phobius"/>
    </source>
</evidence>
<dbReference type="EMBL" id="PDJI01000003">
    <property type="protein sequence ID" value="PFG45004.1"/>
    <property type="molecule type" value="Genomic_DNA"/>
</dbReference>
<dbReference type="Proteomes" id="UP000222106">
    <property type="component" value="Unassembled WGS sequence"/>
</dbReference>
<dbReference type="Gene3D" id="1.20.1260.10">
    <property type="match status" value="1"/>
</dbReference>
<evidence type="ECO:0000259" key="3">
    <source>
        <dbReference type="Pfam" id="PF03713"/>
    </source>
</evidence>
<feature type="compositionally biased region" description="Acidic residues" evidence="1">
    <location>
        <begin position="1"/>
        <end position="11"/>
    </location>
</feature>
<accession>A0A2A9F125</accession>
<sequence>MADRADDDATQEEGHGQHGGGGQSHGSRGMYLRFAAMILTGMVVMYWVMFVGSWEWSHIRFSQSRVFMALTMGGAMGLVMLAWMLNMYRSTRANIAVVAVSLVLLGGGAYLDRSQVTVDDTAFMRGMIPHHSLAITRSERAGIEDVRVCELAVGISEAQRREIREMDWLITDIQRNGIAATPEEAAARPVPAFKDPAERQCPTG</sequence>
<reference evidence="4 5" key="1">
    <citation type="submission" date="2017-10" db="EMBL/GenBank/DDBJ databases">
        <title>Sequencing the genomes of 1000 actinobacteria strains.</title>
        <authorList>
            <person name="Klenk H.-P."/>
        </authorList>
    </citation>
    <scope>NUCLEOTIDE SEQUENCE [LARGE SCALE GENOMIC DNA]</scope>
    <source>
        <strain evidence="4 5">DSM 21838</strain>
    </source>
</reference>
<feature type="transmembrane region" description="Helical" evidence="2">
    <location>
        <begin position="34"/>
        <end position="54"/>
    </location>
</feature>
<dbReference type="RefSeq" id="WP_245861946.1">
    <property type="nucleotide sequence ID" value="NZ_PDJI01000003.1"/>
</dbReference>
<keyword evidence="2" id="KW-0472">Membrane</keyword>
<dbReference type="InterPro" id="IPR012347">
    <property type="entry name" value="Ferritin-like"/>
</dbReference>
<feature type="transmembrane region" description="Helical" evidence="2">
    <location>
        <begin position="93"/>
        <end position="111"/>
    </location>
</feature>
<organism evidence="4 5">
    <name type="scientific">Georgenia soli</name>
    <dbReference type="NCBI Taxonomy" id="638953"/>
    <lineage>
        <taxon>Bacteria</taxon>
        <taxon>Bacillati</taxon>
        <taxon>Actinomycetota</taxon>
        <taxon>Actinomycetes</taxon>
        <taxon>Micrococcales</taxon>
        <taxon>Bogoriellaceae</taxon>
        <taxon>Georgenia</taxon>
    </lineage>
</organism>
<comment type="caution">
    <text evidence="4">The sequence shown here is derived from an EMBL/GenBank/DDBJ whole genome shotgun (WGS) entry which is preliminary data.</text>
</comment>
<feature type="region of interest" description="Disordered" evidence="1">
    <location>
        <begin position="184"/>
        <end position="204"/>
    </location>
</feature>
<protein>
    <recommendedName>
        <fullName evidence="3">DUF305 domain-containing protein</fullName>
    </recommendedName>
</protein>
<evidence type="ECO:0000313" key="5">
    <source>
        <dbReference type="Proteomes" id="UP000222106"/>
    </source>
</evidence>
<dbReference type="Pfam" id="PF03713">
    <property type="entry name" value="DUF305"/>
    <property type="match status" value="1"/>
</dbReference>
<evidence type="ECO:0000256" key="1">
    <source>
        <dbReference type="SAM" id="MobiDB-lite"/>
    </source>
</evidence>
<proteinExistence type="predicted"/>
<feature type="domain" description="DUF305" evidence="3">
    <location>
        <begin position="120"/>
        <end position="177"/>
    </location>
</feature>
<evidence type="ECO:0000313" key="4">
    <source>
        <dbReference type="EMBL" id="PFG45004.1"/>
    </source>
</evidence>
<dbReference type="AlphaFoldDB" id="A0A2A9F125"/>
<keyword evidence="2" id="KW-0812">Transmembrane</keyword>
<feature type="transmembrane region" description="Helical" evidence="2">
    <location>
        <begin position="66"/>
        <end position="86"/>
    </location>
</feature>
<dbReference type="InterPro" id="IPR005183">
    <property type="entry name" value="DUF305_CopM-like"/>
</dbReference>
<feature type="region of interest" description="Disordered" evidence="1">
    <location>
        <begin position="1"/>
        <end position="26"/>
    </location>
</feature>
<name>A0A2A9F125_9MICO</name>
<keyword evidence="5" id="KW-1185">Reference proteome</keyword>